<organism evidence="3 4">
    <name type="scientific">Mesonia profundi</name>
    <dbReference type="NCBI Taxonomy" id="3070998"/>
    <lineage>
        <taxon>Bacteria</taxon>
        <taxon>Pseudomonadati</taxon>
        <taxon>Bacteroidota</taxon>
        <taxon>Flavobacteriia</taxon>
        <taxon>Flavobacteriales</taxon>
        <taxon>Flavobacteriaceae</taxon>
        <taxon>Mesonia</taxon>
    </lineage>
</organism>
<dbReference type="RefSeq" id="WP_308863599.1">
    <property type="nucleotide sequence ID" value="NZ_JAVHUL010000009.1"/>
</dbReference>
<evidence type="ECO:0000313" key="3">
    <source>
        <dbReference type="EMBL" id="MDQ7916927.1"/>
    </source>
</evidence>
<keyword evidence="4" id="KW-1185">Reference proteome</keyword>
<evidence type="ECO:0000313" key="4">
    <source>
        <dbReference type="Proteomes" id="UP001230915"/>
    </source>
</evidence>
<dbReference type="SMART" id="SM00448">
    <property type="entry name" value="REC"/>
    <property type="match status" value="1"/>
</dbReference>
<feature type="domain" description="Response regulatory" evidence="2">
    <location>
        <begin position="7"/>
        <end position="124"/>
    </location>
</feature>
<feature type="modified residue" description="4-aspartylphosphate" evidence="1">
    <location>
        <position position="58"/>
    </location>
</feature>
<accession>A0ABU0ZZP5</accession>
<dbReference type="Proteomes" id="UP001230915">
    <property type="component" value="Unassembled WGS sequence"/>
</dbReference>
<dbReference type="CDD" id="cd00156">
    <property type="entry name" value="REC"/>
    <property type="match status" value="1"/>
</dbReference>
<gene>
    <name evidence="3" type="ORF">RBU60_05015</name>
</gene>
<sequence>MITTKLRILMVEGAKEDAELIKLHLQKIIENFELKIVDNLENTTQALQDFIPDVVLSDYDLPTCTGLDILHITKETDESIPFIFITGSIEDEAVAENTILAGTSGYVLKKHMDSLSEKLKPLLKRVAFEMFEKVELRDQIRKNKIAVNQIYSYIDDMASDNQEQKKNIYKIRKNIEHIKRKED</sequence>
<evidence type="ECO:0000259" key="2">
    <source>
        <dbReference type="PROSITE" id="PS50110"/>
    </source>
</evidence>
<dbReference type="EMBL" id="JAVHUL010000009">
    <property type="protein sequence ID" value="MDQ7916927.1"/>
    <property type="molecule type" value="Genomic_DNA"/>
</dbReference>
<keyword evidence="1" id="KW-0597">Phosphoprotein</keyword>
<name>A0ABU0ZZP5_9FLAO</name>
<evidence type="ECO:0000256" key="1">
    <source>
        <dbReference type="PROSITE-ProRule" id="PRU00169"/>
    </source>
</evidence>
<dbReference type="InterPro" id="IPR001789">
    <property type="entry name" value="Sig_transdc_resp-reg_receiver"/>
</dbReference>
<proteinExistence type="predicted"/>
<dbReference type="Pfam" id="PF00072">
    <property type="entry name" value="Response_reg"/>
    <property type="match status" value="1"/>
</dbReference>
<dbReference type="PROSITE" id="PS50110">
    <property type="entry name" value="RESPONSE_REGULATORY"/>
    <property type="match status" value="1"/>
</dbReference>
<comment type="caution">
    <text evidence="3">The sequence shown here is derived from an EMBL/GenBank/DDBJ whole genome shotgun (WGS) entry which is preliminary data.</text>
</comment>
<dbReference type="InterPro" id="IPR011006">
    <property type="entry name" value="CheY-like_superfamily"/>
</dbReference>
<reference evidence="3 4" key="1">
    <citation type="submission" date="2023-08" db="EMBL/GenBank/DDBJ databases">
        <title>Mesonia sp. MT50, isolated from deep-sea sediment of the Mariana Trench.</title>
        <authorList>
            <person name="Fu H."/>
        </authorList>
    </citation>
    <scope>NUCLEOTIDE SEQUENCE [LARGE SCALE GENOMIC DNA]</scope>
    <source>
        <strain evidence="3 4">MT50</strain>
    </source>
</reference>
<protein>
    <submittedName>
        <fullName evidence="3">Response regulator</fullName>
    </submittedName>
</protein>
<dbReference type="Gene3D" id="3.40.50.2300">
    <property type="match status" value="1"/>
</dbReference>
<dbReference type="SUPFAM" id="SSF52172">
    <property type="entry name" value="CheY-like"/>
    <property type="match status" value="1"/>
</dbReference>